<name>A0A8D0L6L0_SPHPU</name>
<evidence type="ECO:0000256" key="8">
    <source>
        <dbReference type="ARBA" id="ARBA00058296"/>
    </source>
</evidence>
<reference evidence="12" key="1">
    <citation type="submission" date="2025-08" db="UniProtKB">
        <authorList>
            <consortium name="Ensembl"/>
        </authorList>
    </citation>
    <scope>IDENTIFICATION</scope>
</reference>
<comment type="subcellular location">
    <subcellularLocation>
        <location evidence="1">Cytoplasm</location>
        <location evidence="1">Cytoskeleton</location>
        <location evidence="1">Flagellum axoneme</location>
    </subcellularLocation>
</comment>
<keyword evidence="3" id="KW-0963">Cytoplasm</keyword>
<sequence length="173" mass="20171">MESEYLKKCLGICLAEGLAEVAEHRPADPVQYLAYWIYKYRRNLDEELQAELEREREEALQELEVLERMKEEEFMIQQKLEEQRQAKEAAANEELKTIAELTDKFGAPKLTRVEELDENAQSDVSTTKNHLKTEIFLPQLTVLVSGNSSFYCKVTEQILETMTFFTQTPSGWR</sequence>
<keyword evidence="13" id="KW-1185">Reference proteome</keyword>
<dbReference type="Gene3D" id="1.20.890.10">
    <property type="entry name" value="cAMP-dependent protein kinase regulatory subunit, dimerization-anchoring domain"/>
    <property type="match status" value="1"/>
</dbReference>
<evidence type="ECO:0000313" key="13">
    <source>
        <dbReference type="Proteomes" id="UP000694392"/>
    </source>
</evidence>
<dbReference type="FunFam" id="1.20.890.10:FF:000009">
    <property type="entry name" value="DPY30 domain-containing protein 1"/>
    <property type="match status" value="1"/>
</dbReference>
<protein>
    <recommendedName>
        <fullName evidence="10">DPY30 domain-containing protein 1</fullName>
    </recommendedName>
</protein>
<dbReference type="InterPro" id="IPR007858">
    <property type="entry name" value="Dpy-30_motif"/>
</dbReference>
<dbReference type="GeneTree" id="ENSGT00940000161631"/>
<keyword evidence="6" id="KW-0206">Cytoskeleton</keyword>
<dbReference type="Ensembl" id="ENSSPUT00000013318.1">
    <property type="protein sequence ID" value="ENSSPUP00000012494.1"/>
    <property type="gene ID" value="ENSSPUG00000009602.1"/>
</dbReference>
<evidence type="ECO:0000256" key="4">
    <source>
        <dbReference type="ARBA" id="ARBA00022846"/>
    </source>
</evidence>
<comment type="function">
    <text evidence="8">Functions as part of axonemal radial spoke complexes that play an important part in the motility of sperm and cilia. Plays a crucial role during acrosome biogenesis.</text>
</comment>
<keyword evidence="4" id="KW-0282">Flagellum</keyword>
<dbReference type="InterPro" id="IPR037856">
    <property type="entry name" value="Sdc1/DPY30"/>
</dbReference>
<evidence type="ECO:0000256" key="2">
    <source>
        <dbReference type="ARBA" id="ARBA00010849"/>
    </source>
</evidence>
<dbReference type="AlphaFoldDB" id="A0A8D0L6L0"/>
<dbReference type="GO" id="GO:0048188">
    <property type="term" value="C:Set1C/COMPASS complex"/>
    <property type="evidence" value="ECO:0007669"/>
    <property type="project" value="InterPro"/>
</dbReference>
<keyword evidence="5" id="KW-0969">Cilium</keyword>
<comment type="subunit">
    <text evidence="9">Component of the axonemal radial spoke complex 1 (RS1), at least composed of spoke head proteins RSPH1, RSPH3, RSPH9 and the cilia-specific component RSPH4A or sperm-specific component RSPH6A, spoke stalk proteins RSPH14, DNAJB13, DYDC1, ROPN1L and NME5, and the anchor protein IQUB. Interacts with SH3GL3.</text>
</comment>
<keyword evidence="11" id="KW-0175">Coiled coil</keyword>
<evidence type="ECO:0000256" key="5">
    <source>
        <dbReference type="ARBA" id="ARBA00023069"/>
    </source>
</evidence>
<keyword evidence="7" id="KW-0966">Cell projection</keyword>
<accession>A0A8D0L6L0</accession>
<dbReference type="InterPro" id="IPR049630">
    <property type="entry name" value="DYDC-like_DD"/>
</dbReference>
<comment type="similarity">
    <text evidence="2">Belongs to the dpy-30 family.</text>
</comment>
<evidence type="ECO:0000256" key="11">
    <source>
        <dbReference type="SAM" id="Coils"/>
    </source>
</evidence>
<dbReference type="PANTHER" id="PTHR23356">
    <property type="entry name" value="DPY30-RELATED"/>
    <property type="match status" value="1"/>
</dbReference>
<dbReference type="Proteomes" id="UP000694392">
    <property type="component" value="Unplaced"/>
</dbReference>
<dbReference type="OMA" id="ERTENKP"/>
<evidence type="ECO:0000256" key="6">
    <source>
        <dbReference type="ARBA" id="ARBA00023212"/>
    </source>
</evidence>
<organism evidence="12 13">
    <name type="scientific">Sphenodon punctatus</name>
    <name type="common">Tuatara</name>
    <name type="synonym">Hatteria punctata</name>
    <dbReference type="NCBI Taxonomy" id="8508"/>
    <lineage>
        <taxon>Eukaryota</taxon>
        <taxon>Metazoa</taxon>
        <taxon>Chordata</taxon>
        <taxon>Craniata</taxon>
        <taxon>Vertebrata</taxon>
        <taxon>Euteleostomi</taxon>
        <taxon>Lepidosauria</taxon>
        <taxon>Sphenodontia</taxon>
        <taxon>Sphenodontidae</taxon>
        <taxon>Sphenodon</taxon>
    </lineage>
</organism>
<gene>
    <name evidence="12" type="primary">DYDC1</name>
</gene>
<reference evidence="12" key="2">
    <citation type="submission" date="2025-09" db="UniProtKB">
        <authorList>
            <consortium name="Ensembl"/>
        </authorList>
    </citation>
    <scope>IDENTIFICATION</scope>
</reference>
<evidence type="ECO:0000256" key="9">
    <source>
        <dbReference type="ARBA" id="ARBA00062391"/>
    </source>
</evidence>
<evidence type="ECO:0000256" key="7">
    <source>
        <dbReference type="ARBA" id="ARBA00023273"/>
    </source>
</evidence>
<feature type="coiled-coil region" evidence="11">
    <location>
        <begin position="42"/>
        <end position="104"/>
    </location>
</feature>
<evidence type="ECO:0000256" key="1">
    <source>
        <dbReference type="ARBA" id="ARBA00004611"/>
    </source>
</evidence>
<dbReference type="Pfam" id="PF05186">
    <property type="entry name" value="Dpy-30"/>
    <property type="match status" value="1"/>
</dbReference>
<dbReference type="PANTHER" id="PTHR23356:SF16">
    <property type="entry name" value="DPY30 DOMAIN CONTAINING 2"/>
    <property type="match status" value="1"/>
</dbReference>
<proteinExistence type="inferred from homology"/>
<evidence type="ECO:0000313" key="12">
    <source>
        <dbReference type="Ensembl" id="ENSSPUP00000012494.1"/>
    </source>
</evidence>
<evidence type="ECO:0000256" key="3">
    <source>
        <dbReference type="ARBA" id="ARBA00022490"/>
    </source>
</evidence>
<dbReference type="CDD" id="cd22966">
    <property type="entry name" value="DD_DYDC-like"/>
    <property type="match status" value="1"/>
</dbReference>
<evidence type="ECO:0000256" key="10">
    <source>
        <dbReference type="ARBA" id="ARBA00068754"/>
    </source>
</evidence>